<dbReference type="InterPro" id="IPR045107">
    <property type="entry name" value="SAC3/GANP/THP3"/>
</dbReference>
<keyword evidence="4" id="KW-1185">Reference proteome</keyword>
<feature type="region of interest" description="Disordered" evidence="1">
    <location>
        <begin position="1198"/>
        <end position="1281"/>
    </location>
</feature>
<feature type="compositionally biased region" description="Polar residues" evidence="1">
    <location>
        <begin position="1160"/>
        <end position="1178"/>
    </location>
</feature>
<evidence type="ECO:0000256" key="1">
    <source>
        <dbReference type="SAM" id="MobiDB-lite"/>
    </source>
</evidence>
<feature type="compositionally biased region" description="Low complexity" evidence="1">
    <location>
        <begin position="88"/>
        <end position="98"/>
    </location>
</feature>
<dbReference type="GO" id="GO:0070390">
    <property type="term" value="C:transcription export complex 2"/>
    <property type="evidence" value="ECO:0007669"/>
    <property type="project" value="TreeGrafter"/>
</dbReference>
<dbReference type="EMBL" id="MU006788">
    <property type="protein sequence ID" value="KAF2639044.1"/>
    <property type="molecule type" value="Genomic_DNA"/>
</dbReference>
<dbReference type="Pfam" id="PF03399">
    <property type="entry name" value="SAC3_GANP"/>
    <property type="match status" value="1"/>
</dbReference>
<dbReference type="OrthoDB" id="264795at2759"/>
<feature type="region of interest" description="Disordered" evidence="1">
    <location>
        <begin position="1"/>
        <end position="112"/>
    </location>
</feature>
<name>A0A6A6RYJ0_9PLEO</name>
<feature type="region of interest" description="Disordered" evidence="1">
    <location>
        <begin position="1156"/>
        <end position="1184"/>
    </location>
</feature>
<reference evidence="3" key="1">
    <citation type="journal article" date="2020" name="Stud. Mycol.">
        <title>101 Dothideomycetes genomes: a test case for predicting lifestyles and emergence of pathogens.</title>
        <authorList>
            <person name="Haridas S."/>
            <person name="Albert R."/>
            <person name="Binder M."/>
            <person name="Bloem J."/>
            <person name="Labutti K."/>
            <person name="Salamov A."/>
            <person name="Andreopoulos B."/>
            <person name="Baker S."/>
            <person name="Barry K."/>
            <person name="Bills G."/>
            <person name="Bluhm B."/>
            <person name="Cannon C."/>
            <person name="Castanera R."/>
            <person name="Culley D."/>
            <person name="Daum C."/>
            <person name="Ezra D."/>
            <person name="Gonzalez J."/>
            <person name="Henrissat B."/>
            <person name="Kuo A."/>
            <person name="Liang C."/>
            <person name="Lipzen A."/>
            <person name="Lutzoni F."/>
            <person name="Magnuson J."/>
            <person name="Mondo S."/>
            <person name="Nolan M."/>
            <person name="Ohm R."/>
            <person name="Pangilinan J."/>
            <person name="Park H.-J."/>
            <person name="Ramirez L."/>
            <person name="Alfaro M."/>
            <person name="Sun H."/>
            <person name="Tritt A."/>
            <person name="Yoshinaga Y."/>
            <person name="Zwiers L.-H."/>
            <person name="Turgeon B."/>
            <person name="Goodwin S."/>
            <person name="Spatafora J."/>
            <person name="Crous P."/>
            <person name="Grigoriev I."/>
        </authorList>
    </citation>
    <scope>NUCLEOTIDE SEQUENCE</scope>
    <source>
        <strain evidence="3">CBS 473.64</strain>
    </source>
</reference>
<feature type="compositionally biased region" description="Low complexity" evidence="1">
    <location>
        <begin position="650"/>
        <end position="666"/>
    </location>
</feature>
<feature type="compositionally biased region" description="Basic and acidic residues" evidence="1">
    <location>
        <begin position="1222"/>
        <end position="1238"/>
    </location>
</feature>
<organism evidence="3 4">
    <name type="scientific">Massarina eburnea CBS 473.64</name>
    <dbReference type="NCBI Taxonomy" id="1395130"/>
    <lineage>
        <taxon>Eukaryota</taxon>
        <taxon>Fungi</taxon>
        <taxon>Dikarya</taxon>
        <taxon>Ascomycota</taxon>
        <taxon>Pezizomycotina</taxon>
        <taxon>Dothideomycetes</taxon>
        <taxon>Pleosporomycetidae</taxon>
        <taxon>Pleosporales</taxon>
        <taxon>Massarineae</taxon>
        <taxon>Massarinaceae</taxon>
        <taxon>Massarina</taxon>
    </lineage>
</organism>
<evidence type="ECO:0000313" key="4">
    <source>
        <dbReference type="Proteomes" id="UP000799753"/>
    </source>
</evidence>
<gene>
    <name evidence="3" type="ORF">P280DRAFT_519883</name>
</gene>
<feature type="compositionally biased region" description="Basic and acidic residues" evidence="1">
    <location>
        <begin position="674"/>
        <end position="718"/>
    </location>
</feature>
<feature type="compositionally biased region" description="Polar residues" evidence="1">
    <location>
        <begin position="903"/>
        <end position="926"/>
    </location>
</feature>
<feature type="region of interest" description="Disordered" evidence="1">
    <location>
        <begin position="1073"/>
        <end position="1102"/>
    </location>
</feature>
<feature type="region of interest" description="Disordered" evidence="1">
    <location>
        <begin position="627"/>
        <end position="718"/>
    </location>
</feature>
<feature type="compositionally biased region" description="Acidic residues" evidence="1">
    <location>
        <begin position="1198"/>
        <end position="1216"/>
    </location>
</feature>
<protein>
    <recommendedName>
        <fullName evidence="2">SAC3/GANP/THP3 conserved domain-containing protein</fullName>
    </recommendedName>
</protein>
<dbReference type="InterPro" id="IPR005062">
    <property type="entry name" value="SAC3/GANP/THP3_conserved"/>
</dbReference>
<feature type="region of interest" description="Disordered" evidence="1">
    <location>
        <begin position="1002"/>
        <end position="1030"/>
    </location>
</feature>
<accession>A0A6A6RYJ0</accession>
<sequence length="1281" mass="143174">MSTGRRGHRGGADRGARGARGGNNTFRGNSARGRSNGTGTDAPSGPAFTRDNAQDALRGGRGGLNARGDRAPFRGRGNYQAGPPLKAPSSTSSTPSTTYDPDFVSHDPMNSTPFARNDYVNRLAYLRDARPRIREALVDQGLMNPPGQIKLEDGVRLIGACTEMCPEFERVRRIIENDYKLAECTRETCDPKFPRNQRVVDESRMVKAFTRSAAGVEEELVTEKRTPTTCLNTLNYMWKRIDEDGIDFVFAWVWDRTRSIRKDLNGKCRPEEKLVRVTSFEQCTRFHLFSMHQMAGSKSTSYDQANEHHQDITQLTNSLKSLRPKYAGNMRRSRPSPNLAEFLAYDVILSITFEDSFLKLNAEDYRGDSRVETAIAIREAANIIIKSSSMTFSAKKRSWNYFWQVVGDESVPFLMACAAEISFIRVRHGIMKSLRYTYSARYDKAGELKPTPKNDWTIEALYNVLGFDTEQEVRLFCEMYGVGFITNQEGLEVLNLGAMPAPGTQPPPEVRPQHFSKTIVHPKRRNQDATSIIQGSKGNDGDQNGSLFVPDKNPFMSRMNPNATKFTPPAVSPFSYLSNPSTTPASSIFGGQAGATPTAPVQPGLFDPSKNSIQFANNAFAKAAAATTPTNGAPAPPAANSKPFTSTGFSSNAGQPAQAASQAFQPPSQPVDAQRVEERRKAAEQQRLAEEQQRIANEQRRAQEEQERQAREAAQQRRLQEEYERQRLIQAEQDRQRLAQEQAQREAFAEHQRQLQAHQLRQAQEAAAQFEREETARAYNALATNLLMDDDQGLMAQMIEHMIGTSFQSARNELQDERLGALAEDMYEKKRLAFARAMCFRWWEQVQKKKKKAETRTRRQNLKALRARAAAEAANVVAPEVQPPNAPQNNSMPSRFKKPEAPANTNRPQTMQRSQTTSSAQPNNTLIREKPAAKKKNTSITRTSSVTNRATPDTALSDYSESYYKSTAPIDRTETDWFELRAMGIDPSTYRKRKSLEIDDEEDVVVDKKRARRSPSSTFRRSLPPSTTDEDRISRFRALQASFNNGFAAPRSIDGTRSTNGKSDLISRARELLTGSPTPQHSPPSVSQFRRSDGSGFSQPAPQLSMFGHSIGAAPPSEIPAYRSRASHFVPQHLYGKGAEAVRAYREQYYGRTPVKNEPLQLSSPVPTQQSYVHTGETQPEYYGESELELNGTAEAMDEDDESVIDYSDMDSDDDNGASQAHHLEFDEFDEGQGHGEYGEEGFEEEEDYDEDEDIEEDGGFQYAQNPGPGATQDDAIELSD</sequence>
<feature type="compositionally biased region" description="Polar residues" evidence="1">
    <location>
        <begin position="938"/>
        <end position="951"/>
    </location>
</feature>
<feature type="compositionally biased region" description="Polar residues" evidence="1">
    <location>
        <begin position="32"/>
        <end position="41"/>
    </location>
</feature>
<dbReference type="Gene3D" id="1.25.40.990">
    <property type="match status" value="1"/>
</dbReference>
<feature type="compositionally biased region" description="Polar residues" evidence="1">
    <location>
        <begin position="1075"/>
        <end position="1102"/>
    </location>
</feature>
<dbReference type="Proteomes" id="UP000799753">
    <property type="component" value="Unassembled WGS sequence"/>
</dbReference>
<evidence type="ECO:0000313" key="3">
    <source>
        <dbReference type="EMBL" id="KAF2639044.1"/>
    </source>
</evidence>
<dbReference type="PANTHER" id="PTHR12436">
    <property type="entry name" value="80 KDA MCM3-ASSOCIATED PROTEIN"/>
    <property type="match status" value="1"/>
</dbReference>
<feature type="compositionally biased region" description="Acidic residues" evidence="1">
    <location>
        <begin position="1239"/>
        <end position="1259"/>
    </location>
</feature>
<dbReference type="GO" id="GO:0006406">
    <property type="term" value="P:mRNA export from nucleus"/>
    <property type="evidence" value="ECO:0007669"/>
    <property type="project" value="TreeGrafter"/>
</dbReference>
<dbReference type="PANTHER" id="PTHR12436:SF3">
    <property type="entry name" value="GERMINAL-CENTER ASSOCIATED NUCLEAR PROTEIN"/>
    <property type="match status" value="1"/>
</dbReference>
<feature type="domain" description="SAC3/GANP/THP3 conserved" evidence="2">
    <location>
        <begin position="164"/>
        <end position="484"/>
    </location>
</feature>
<evidence type="ECO:0000259" key="2">
    <source>
        <dbReference type="Pfam" id="PF03399"/>
    </source>
</evidence>
<proteinExistence type="predicted"/>
<feature type="region of interest" description="Disordered" evidence="1">
    <location>
        <begin position="874"/>
        <end position="953"/>
    </location>
</feature>
<feature type="compositionally biased region" description="Polar residues" evidence="1">
    <location>
        <begin position="1014"/>
        <end position="1027"/>
    </location>
</feature>
<dbReference type="GO" id="GO:0005737">
    <property type="term" value="C:cytoplasm"/>
    <property type="evidence" value="ECO:0007669"/>
    <property type="project" value="TreeGrafter"/>
</dbReference>